<name>A0A8S1ZMX7_ARAAE</name>
<reference evidence="2" key="1">
    <citation type="submission" date="2021-01" db="EMBL/GenBank/DDBJ databases">
        <authorList>
            <person name="Bezrukov I."/>
        </authorList>
    </citation>
    <scope>NUCLEOTIDE SEQUENCE</scope>
</reference>
<feature type="region of interest" description="Disordered" evidence="1">
    <location>
        <begin position="13"/>
        <end position="54"/>
    </location>
</feature>
<sequence length="181" mass="19896">MTNSGEEFLEGIPVTGHLMPTGHHTPGTRGDQPLMRQDDADSDSNSSANDEPGLEGAIEIARVEIADGDDEVGPIDVSKTVITPQILQDMVDFCRPAHELEFAIPGRPIVLRNVPRFTAATIRNMVALKMRAEQCGVKLTAHFFEEASTFSKVLDLPDTYYANAVPKFVYNGPSKTHKWMD</sequence>
<evidence type="ECO:0000313" key="2">
    <source>
        <dbReference type="EMBL" id="CAE5963164.1"/>
    </source>
</evidence>
<evidence type="ECO:0000313" key="3">
    <source>
        <dbReference type="Proteomes" id="UP000682877"/>
    </source>
</evidence>
<dbReference type="AlphaFoldDB" id="A0A8S1ZMX7"/>
<proteinExistence type="predicted"/>
<dbReference type="Proteomes" id="UP000682877">
    <property type="component" value="Chromosome 2"/>
</dbReference>
<evidence type="ECO:0000256" key="1">
    <source>
        <dbReference type="SAM" id="MobiDB-lite"/>
    </source>
</evidence>
<gene>
    <name evidence="2" type="ORF">AARE701A_LOCUS4726</name>
</gene>
<organism evidence="2 3">
    <name type="scientific">Arabidopsis arenosa</name>
    <name type="common">Sand rock-cress</name>
    <name type="synonym">Cardaminopsis arenosa</name>
    <dbReference type="NCBI Taxonomy" id="38785"/>
    <lineage>
        <taxon>Eukaryota</taxon>
        <taxon>Viridiplantae</taxon>
        <taxon>Streptophyta</taxon>
        <taxon>Embryophyta</taxon>
        <taxon>Tracheophyta</taxon>
        <taxon>Spermatophyta</taxon>
        <taxon>Magnoliopsida</taxon>
        <taxon>eudicotyledons</taxon>
        <taxon>Gunneridae</taxon>
        <taxon>Pentapetalae</taxon>
        <taxon>rosids</taxon>
        <taxon>malvids</taxon>
        <taxon>Brassicales</taxon>
        <taxon>Brassicaceae</taxon>
        <taxon>Camelineae</taxon>
        <taxon>Arabidopsis</taxon>
    </lineage>
</organism>
<accession>A0A8S1ZMX7</accession>
<dbReference type="EMBL" id="LR999452">
    <property type="protein sequence ID" value="CAE5963164.1"/>
    <property type="molecule type" value="Genomic_DNA"/>
</dbReference>
<keyword evidence="3" id="KW-1185">Reference proteome</keyword>
<protein>
    <submittedName>
        <fullName evidence="2">Uncharacterized protein</fullName>
    </submittedName>
</protein>